<dbReference type="PROSITE" id="PS00301">
    <property type="entry name" value="G_TR_1"/>
    <property type="match status" value="1"/>
</dbReference>
<protein>
    <recommendedName>
        <fullName evidence="12">Elongation factor 1 alpha-like protein</fullName>
    </recommendedName>
    <alternativeName>
        <fullName evidence="3">Elongation factor 1-alpha</fullName>
    </alternativeName>
</protein>
<evidence type="ECO:0000256" key="13">
    <source>
        <dbReference type="SAM" id="MobiDB-lite"/>
    </source>
</evidence>
<organism evidence="15 16">
    <name type="scientific">Schizothecium vesticola</name>
    <dbReference type="NCBI Taxonomy" id="314040"/>
    <lineage>
        <taxon>Eukaryota</taxon>
        <taxon>Fungi</taxon>
        <taxon>Dikarya</taxon>
        <taxon>Ascomycota</taxon>
        <taxon>Pezizomycotina</taxon>
        <taxon>Sordariomycetes</taxon>
        <taxon>Sordariomycetidae</taxon>
        <taxon>Sordariales</taxon>
        <taxon>Schizotheciaceae</taxon>
        <taxon>Schizothecium</taxon>
    </lineage>
</organism>
<evidence type="ECO:0000256" key="9">
    <source>
        <dbReference type="ARBA" id="ARBA00023134"/>
    </source>
</evidence>
<keyword evidence="7" id="KW-0810">Translation regulation</keyword>
<feature type="region of interest" description="Disordered" evidence="13">
    <location>
        <begin position="172"/>
        <end position="246"/>
    </location>
</feature>
<dbReference type="SUPFAM" id="SSF52540">
    <property type="entry name" value="P-loop containing nucleoside triphosphate hydrolases"/>
    <property type="match status" value="1"/>
</dbReference>
<dbReference type="InterPro" id="IPR000795">
    <property type="entry name" value="T_Tr_GTP-bd_dom"/>
</dbReference>
<feature type="domain" description="Tr-type G" evidence="14">
    <location>
        <begin position="406"/>
        <end position="627"/>
    </location>
</feature>
<evidence type="ECO:0000256" key="1">
    <source>
        <dbReference type="ARBA" id="ARBA00004496"/>
    </source>
</evidence>
<comment type="subcellular location">
    <subcellularLocation>
        <location evidence="1">Cytoplasm</location>
    </subcellularLocation>
</comment>
<feature type="compositionally biased region" description="Acidic residues" evidence="13">
    <location>
        <begin position="9"/>
        <end position="26"/>
    </location>
</feature>
<evidence type="ECO:0000256" key="6">
    <source>
        <dbReference type="ARBA" id="ARBA00022801"/>
    </source>
</evidence>
<dbReference type="FunFam" id="3.40.50.300:FF:000204">
    <property type="entry name" value="Translation elongation factor Tu"/>
    <property type="match status" value="1"/>
</dbReference>
<dbReference type="InterPro" id="IPR015033">
    <property type="entry name" value="HBS1-like_N"/>
</dbReference>
<dbReference type="InterPro" id="IPR009001">
    <property type="entry name" value="Transl_elong_EF1A/Init_IF2_C"/>
</dbReference>
<comment type="subunit">
    <text evidence="11">Component of the Dom34-Hbs1 complex, also named Pelota-HBS1L complex, composed of dom34 and hbs1.</text>
</comment>
<dbReference type="CDD" id="cd16267">
    <property type="entry name" value="HBS1-like_II"/>
    <property type="match status" value="1"/>
</dbReference>
<dbReference type="Proteomes" id="UP001172155">
    <property type="component" value="Unassembled WGS sequence"/>
</dbReference>
<keyword evidence="16" id="KW-1185">Reference proteome</keyword>
<dbReference type="PANTHER" id="PTHR23115">
    <property type="entry name" value="TRANSLATION FACTOR"/>
    <property type="match status" value="1"/>
</dbReference>
<proteinExistence type="inferred from homology"/>
<dbReference type="GO" id="GO:0006417">
    <property type="term" value="P:regulation of translation"/>
    <property type="evidence" value="ECO:0007669"/>
    <property type="project" value="UniProtKB-KW"/>
</dbReference>
<evidence type="ECO:0000256" key="5">
    <source>
        <dbReference type="ARBA" id="ARBA00022741"/>
    </source>
</evidence>
<feature type="region of interest" description="Disordered" evidence="13">
    <location>
        <begin position="1"/>
        <end position="35"/>
    </location>
</feature>
<sequence length="815" mass="87908">MSRHRMDYNDELDYDEYDEEEEELSPEDQAQMKQGTADVRAALSIQASKVTDTQIQEALWHYFYDVDKTVAYLVTKFIDPPKKAPPKAAEKPNSKFLPTRLGTLSAPANPIICVLDLEELLLGHPPTQEHSSSLTPWQATRFSFPLATSQDDIIKELFRDMPWGNIPQHRVAILTPPPRRPGGLLGGSGALKGSKLQQLAAARRKKAEESNAQGSAEQTRTETSMPSTSETSQGKENTSLAGAFGKRLKISETVAEGRNPLVQQEPNRQEPAQQPLEDITNGRQVPEEAAAPVSLEKAPASGFASTLFGDSPRTAKRKQLEFFALPYTDIAPTAIDVFSKPSPDDVVLAAQAKAGKKAAAANQKQKNASAVGPVAGKLNELKIDDTSKPASKNLDVISEFNKSDNKRAASFVVVGHVDAGKSTMMGRLLLDLGVVSKHTVDRLRQEAEKIGKSSFHLAWVLDQRTEERARGVTIDIATNRFETDKAIFTILDAPGHRDFIPNMIAGASQADFGLLVIDAGTGAFESGLKGQTKEHALLLRSMGVSRVVVAINKLDTVGWSQERFDEIRNQISGFLTATGFQAKNIAFVPVSGLHGDNLVKKPSDAAASWYSGPTLVEELENSEPEARALTKPLRMSIGEIFRTPGASTSVSGRLDAGSLQTGDTLLVQPGGGEAFIKSVEVNGEPADWAVAGQSVVLGLNLADQVEMRAGDILCDPAQPIQCHDTFTLKALAFDVLMPMQVDVHRGRLHAEGRIEAMTAILDKMTGAVTKKKPRVVKPGTVARVVIKLGAKVPLEAGQRVVLRSGGETVAAGLLE</sequence>
<evidence type="ECO:0000313" key="15">
    <source>
        <dbReference type="EMBL" id="KAK0743114.1"/>
    </source>
</evidence>
<evidence type="ECO:0000256" key="12">
    <source>
        <dbReference type="ARBA" id="ARBA00074866"/>
    </source>
</evidence>
<dbReference type="InterPro" id="IPR054696">
    <property type="entry name" value="GTP-eEF1A_C"/>
</dbReference>
<dbReference type="Gene3D" id="2.40.30.10">
    <property type="entry name" value="Translation factors"/>
    <property type="match status" value="2"/>
</dbReference>
<comment type="catalytic activity">
    <reaction evidence="10">
        <text>GTP + H2O = GDP + phosphate + H(+)</text>
        <dbReference type="Rhea" id="RHEA:19669"/>
        <dbReference type="ChEBI" id="CHEBI:15377"/>
        <dbReference type="ChEBI" id="CHEBI:15378"/>
        <dbReference type="ChEBI" id="CHEBI:37565"/>
        <dbReference type="ChEBI" id="CHEBI:43474"/>
        <dbReference type="ChEBI" id="CHEBI:58189"/>
    </reaction>
    <physiologicalReaction direction="left-to-right" evidence="10">
        <dbReference type="Rhea" id="RHEA:19670"/>
    </physiologicalReaction>
</comment>
<evidence type="ECO:0000256" key="7">
    <source>
        <dbReference type="ARBA" id="ARBA00022845"/>
    </source>
</evidence>
<gene>
    <name evidence="15" type="ORF">B0T18DRAFT_430463</name>
</gene>
<evidence type="ECO:0000259" key="14">
    <source>
        <dbReference type="PROSITE" id="PS51722"/>
    </source>
</evidence>
<keyword evidence="9" id="KW-0342">GTP-binding</keyword>
<evidence type="ECO:0000256" key="8">
    <source>
        <dbReference type="ARBA" id="ARBA00022917"/>
    </source>
</evidence>
<dbReference type="EMBL" id="JAUKUD010000005">
    <property type="protein sequence ID" value="KAK0743114.1"/>
    <property type="molecule type" value="Genomic_DNA"/>
</dbReference>
<dbReference type="SUPFAM" id="SSF50465">
    <property type="entry name" value="EF-Tu/eEF-1alpha/eIF2-gamma C-terminal domain"/>
    <property type="match status" value="1"/>
</dbReference>
<dbReference type="InterPro" id="IPR031157">
    <property type="entry name" value="G_TR_CS"/>
</dbReference>
<dbReference type="Gene3D" id="3.40.50.300">
    <property type="entry name" value="P-loop containing nucleotide triphosphate hydrolases"/>
    <property type="match status" value="1"/>
</dbReference>
<evidence type="ECO:0000313" key="16">
    <source>
        <dbReference type="Proteomes" id="UP001172155"/>
    </source>
</evidence>
<keyword evidence="4" id="KW-0963">Cytoplasm</keyword>
<dbReference type="Pfam" id="PF22594">
    <property type="entry name" value="GTP-eEF1A_C"/>
    <property type="match status" value="1"/>
</dbReference>
<dbReference type="InterPro" id="IPR027417">
    <property type="entry name" value="P-loop_NTPase"/>
</dbReference>
<dbReference type="InterPro" id="IPR050100">
    <property type="entry name" value="TRAFAC_GTPase_members"/>
</dbReference>
<keyword evidence="6" id="KW-0378">Hydrolase</keyword>
<accession>A0AA40K222</accession>
<dbReference type="GO" id="GO:1990533">
    <property type="term" value="C:Dom34-Hbs1 complex"/>
    <property type="evidence" value="ECO:0007669"/>
    <property type="project" value="UniProtKB-ARBA"/>
</dbReference>
<evidence type="ECO:0000256" key="2">
    <source>
        <dbReference type="ARBA" id="ARBA00007249"/>
    </source>
</evidence>
<dbReference type="PRINTS" id="PR00315">
    <property type="entry name" value="ELONGATNFCT"/>
</dbReference>
<evidence type="ECO:0000256" key="4">
    <source>
        <dbReference type="ARBA" id="ARBA00022490"/>
    </source>
</evidence>
<name>A0AA40K222_9PEZI</name>
<dbReference type="GO" id="GO:0002184">
    <property type="term" value="P:cytoplasmic translational termination"/>
    <property type="evidence" value="ECO:0007669"/>
    <property type="project" value="UniProtKB-ARBA"/>
</dbReference>
<dbReference type="Pfam" id="PF08938">
    <property type="entry name" value="HBS1_N"/>
    <property type="match status" value="1"/>
</dbReference>
<dbReference type="Pfam" id="PF00009">
    <property type="entry name" value="GTP_EFTU"/>
    <property type="match status" value="1"/>
</dbReference>
<comment type="caution">
    <text evidence="15">The sequence shown here is derived from an EMBL/GenBank/DDBJ whole genome shotgun (WGS) entry which is preliminary data.</text>
</comment>
<dbReference type="CDD" id="cd01883">
    <property type="entry name" value="EF1_alpha"/>
    <property type="match status" value="1"/>
</dbReference>
<dbReference type="GO" id="GO:0005525">
    <property type="term" value="F:GTP binding"/>
    <property type="evidence" value="ECO:0007669"/>
    <property type="project" value="UniProtKB-KW"/>
</dbReference>
<dbReference type="AlphaFoldDB" id="A0AA40K222"/>
<dbReference type="FunFam" id="2.40.30.10:FF:000070">
    <property type="entry name" value="Translation elongation factor EF-1 subunit"/>
    <property type="match status" value="1"/>
</dbReference>
<dbReference type="GO" id="GO:0005829">
    <property type="term" value="C:cytosol"/>
    <property type="evidence" value="ECO:0007669"/>
    <property type="project" value="GOC"/>
</dbReference>
<feature type="compositionally biased region" description="Low complexity" evidence="13">
    <location>
        <begin position="221"/>
        <end position="232"/>
    </location>
</feature>
<dbReference type="FunFam" id="2.40.30.10:FF:000020">
    <property type="entry name" value="Translation elongation factor EF-1"/>
    <property type="match status" value="1"/>
</dbReference>
<keyword evidence="8" id="KW-0648">Protein biosynthesis</keyword>
<evidence type="ECO:0000256" key="11">
    <source>
        <dbReference type="ARBA" id="ARBA00063537"/>
    </source>
</evidence>
<dbReference type="InterPro" id="IPR009000">
    <property type="entry name" value="Transl_B-barrel_sf"/>
</dbReference>
<dbReference type="SUPFAM" id="SSF50447">
    <property type="entry name" value="Translation proteins"/>
    <property type="match status" value="1"/>
</dbReference>
<keyword evidence="5" id="KW-0547">Nucleotide-binding</keyword>
<reference evidence="15" key="1">
    <citation type="submission" date="2023-06" db="EMBL/GenBank/DDBJ databases">
        <title>Genome-scale phylogeny and comparative genomics of the fungal order Sordariales.</title>
        <authorList>
            <consortium name="Lawrence Berkeley National Laboratory"/>
            <person name="Hensen N."/>
            <person name="Bonometti L."/>
            <person name="Westerberg I."/>
            <person name="Brannstrom I.O."/>
            <person name="Guillou S."/>
            <person name="Cros-Aarteil S."/>
            <person name="Calhoun S."/>
            <person name="Haridas S."/>
            <person name="Kuo A."/>
            <person name="Mondo S."/>
            <person name="Pangilinan J."/>
            <person name="Riley R."/>
            <person name="LaButti K."/>
            <person name="Andreopoulos B."/>
            <person name="Lipzen A."/>
            <person name="Chen C."/>
            <person name="Yanf M."/>
            <person name="Daum C."/>
            <person name="Ng V."/>
            <person name="Clum A."/>
            <person name="Steindorff A."/>
            <person name="Ohm R."/>
            <person name="Martin F."/>
            <person name="Silar P."/>
            <person name="Natvig D."/>
            <person name="Lalanne C."/>
            <person name="Gautier V."/>
            <person name="Ament-velasquez S.L."/>
            <person name="Kruys A."/>
            <person name="Hutchinson M.I."/>
            <person name="Powell A.J."/>
            <person name="Barry K."/>
            <person name="Miller A.N."/>
            <person name="Grigoriev I.V."/>
            <person name="Debuchy R."/>
            <person name="Gladieux P."/>
            <person name="Thoren M.H."/>
            <person name="Johannesson H."/>
        </authorList>
    </citation>
    <scope>NUCLEOTIDE SEQUENCE</scope>
    <source>
        <strain evidence="15">SMH3187-1</strain>
    </source>
</reference>
<evidence type="ECO:0000256" key="10">
    <source>
        <dbReference type="ARBA" id="ARBA00049117"/>
    </source>
</evidence>
<comment type="similarity">
    <text evidence="2">Belongs to the TRAFAC class translation factor GTPase superfamily. Classic translation factor GTPase family. EF-Tu/EF-1A subfamily.</text>
</comment>
<evidence type="ECO:0000256" key="3">
    <source>
        <dbReference type="ARBA" id="ARBA00013870"/>
    </source>
</evidence>
<dbReference type="PROSITE" id="PS51722">
    <property type="entry name" value="G_TR_2"/>
    <property type="match status" value="1"/>
</dbReference>
<dbReference type="GO" id="GO:0003924">
    <property type="term" value="F:GTPase activity"/>
    <property type="evidence" value="ECO:0007669"/>
    <property type="project" value="InterPro"/>
</dbReference>